<dbReference type="GO" id="GO:0016757">
    <property type="term" value="F:glycosyltransferase activity"/>
    <property type="evidence" value="ECO:0007669"/>
    <property type="project" value="UniProtKB-KW"/>
</dbReference>
<sequence>MVSIIIITLNSSDCIKECLNSIVSQATRDYEVIVVDNASADNTIELLNSFPLPITLIKNRENLGFARANNQAIAMAKGDYLLLLNPDVAMEGNYIEELLGKADEDKKIGAVTGKLLKKPFPQTAAIIDSTGHIAYKCRYFKDRGENEEDKGQYDMSGYVFSVCAAASLYRKEMLEGVKIKGEYFDEDFFSYWEDVDLCWRSQLMGWKSYYNSKAVAYHARGHSRDKKAEKTLIFKNRILTLMKNDSIKNLLKDIHHILIYEFFDFLQNLFFSPYVFKNLLTCFKLLPEILEKRSFISEKKSVHDLDIHQWFVYKKNMYSKLLIKAVQEKFK</sequence>
<gene>
    <name evidence="5" type="ORF">A3G31_05700</name>
</gene>
<evidence type="ECO:0000256" key="1">
    <source>
        <dbReference type="ARBA" id="ARBA00006739"/>
    </source>
</evidence>
<dbReference type="InterPro" id="IPR029044">
    <property type="entry name" value="Nucleotide-diphossugar_trans"/>
</dbReference>
<dbReference type="InterPro" id="IPR001173">
    <property type="entry name" value="Glyco_trans_2-like"/>
</dbReference>
<comment type="similarity">
    <text evidence="1">Belongs to the glycosyltransferase 2 family.</text>
</comment>
<keyword evidence="2" id="KW-0328">Glycosyltransferase</keyword>
<dbReference type="EMBL" id="MGDI01000036">
    <property type="protein sequence ID" value="OGL51876.1"/>
    <property type="molecule type" value="Genomic_DNA"/>
</dbReference>
<evidence type="ECO:0000259" key="4">
    <source>
        <dbReference type="Pfam" id="PF00535"/>
    </source>
</evidence>
<evidence type="ECO:0000313" key="5">
    <source>
        <dbReference type="EMBL" id="OGL51876.1"/>
    </source>
</evidence>
<dbReference type="Pfam" id="PF00535">
    <property type="entry name" value="Glycos_transf_2"/>
    <property type="match status" value="1"/>
</dbReference>
<dbReference type="SUPFAM" id="SSF53448">
    <property type="entry name" value="Nucleotide-diphospho-sugar transferases"/>
    <property type="match status" value="1"/>
</dbReference>
<evidence type="ECO:0000313" key="6">
    <source>
        <dbReference type="Proteomes" id="UP000178082"/>
    </source>
</evidence>
<proteinExistence type="inferred from homology"/>
<dbReference type="Proteomes" id="UP000178082">
    <property type="component" value="Unassembled WGS sequence"/>
</dbReference>
<dbReference type="STRING" id="1817883.A3G31_05700"/>
<keyword evidence="3" id="KW-0808">Transferase</keyword>
<evidence type="ECO:0000256" key="2">
    <source>
        <dbReference type="ARBA" id="ARBA00022676"/>
    </source>
</evidence>
<accession>A0A1F7SDM2</accession>
<dbReference type="Gene3D" id="3.90.550.10">
    <property type="entry name" value="Spore Coat Polysaccharide Biosynthesis Protein SpsA, Chain A"/>
    <property type="match status" value="1"/>
</dbReference>
<comment type="caution">
    <text evidence="5">The sequence shown here is derived from an EMBL/GenBank/DDBJ whole genome shotgun (WGS) entry which is preliminary data.</text>
</comment>
<reference evidence="5 6" key="1">
    <citation type="journal article" date="2016" name="Nat. Commun.">
        <title>Thousands of microbial genomes shed light on interconnected biogeochemical processes in an aquifer system.</title>
        <authorList>
            <person name="Anantharaman K."/>
            <person name="Brown C.T."/>
            <person name="Hug L.A."/>
            <person name="Sharon I."/>
            <person name="Castelle C.J."/>
            <person name="Probst A.J."/>
            <person name="Thomas B.C."/>
            <person name="Singh A."/>
            <person name="Wilkins M.J."/>
            <person name="Karaoz U."/>
            <person name="Brodie E.L."/>
            <person name="Williams K.H."/>
            <person name="Hubbard S.S."/>
            <person name="Banfield J.F."/>
        </authorList>
    </citation>
    <scope>NUCLEOTIDE SEQUENCE [LARGE SCALE GENOMIC DNA]</scope>
</reference>
<dbReference type="PANTHER" id="PTHR43179:SF12">
    <property type="entry name" value="GALACTOFURANOSYLTRANSFERASE GLFT2"/>
    <property type="match status" value="1"/>
</dbReference>
<name>A0A1F7SDM2_9BACT</name>
<organism evidence="5 6">
    <name type="scientific">Candidatus Schekmanbacteria bacterium RIFCSPLOWO2_12_FULL_38_15</name>
    <dbReference type="NCBI Taxonomy" id="1817883"/>
    <lineage>
        <taxon>Bacteria</taxon>
        <taxon>Candidatus Schekmaniibacteriota</taxon>
    </lineage>
</organism>
<feature type="domain" description="Glycosyltransferase 2-like" evidence="4">
    <location>
        <begin position="3"/>
        <end position="112"/>
    </location>
</feature>
<dbReference type="CDD" id="cd04186">
    <property type="entry name" value="GT_2_like_c"/>
    <property type="match status" value="1"/>
</dbReference>
<evidence type="ECO:0000256" key="3">
    <source>
        <dbReference type="ARBA" id="ARBA00022679"/>
    </source>
</evidence>
<dbReference type="PANTHER" id="PTHR43179">
    <property type="entry name" value="RHAMNOSYLTRANSFERASE WBBL"/>
    <property type="match status" value="1"/>
</dbReference>
<protein>
    <recommendedName>
        <fullName evidence="4">Glycosyltransferase 2-like domain-containing protein</fullName>
    </recommendedName>
</protein>
<dbReference type="AlphaFoldDB" id="A0A1F7SDM2"/>